<keyword evidence="10" id="KW-0735">Signal-anchor</keyword>
<dbReference type="Gene3D" id="3.40.50.1820">
    <property type="entry name" value="alpha/beta hydrolase"/>
    <property type="match status" value="1"/>
</dbReference>
<gene>
    <name evidence="27" type="ORF">SKAU_G00198990</name>
</gene>
<evidence type="ECO:0000256" key="9">
    <source>
        <dbReference type="ARBA" id="ARBA00022963"/>
    </source>
</evidence>
<accession>A0A9Q1FF35</accession>
<dbReference type="InterPro" id="IPR013094">
    <property type="entry name" value="AB_hydrolase_3"/>
</dbReference>
<comment type="catalytic activity">
    <reaction evidence="22">
        <text>a 1-O-alkyl-2-acetyl-sn-glycerol + H2O = a 1-O-alkyl-sn-glycerol + acetate + H(+)</text>
        <dbReference type="Rhea" id="RHEA:11552"/>
        <dbReference type="ChEBI" id="CHEBI:15377"/>
        <dbReference type="ChEBI" id="CHEBI:15378"/>
        <dbReference type="ChEBI" id="CHEBI:15850"/>
        <dbReference type="ChEBI" id="CHEBI:16291"/>
        <dbReference type="ChEBI" id="CHEBI:30089"/>
        <dbReference type="EC" id="3.1.1.71"/>
    </reaction>
    <physiologicalReaction direction="left-to-right" evidence="22">
        <dbReference type="Rhea" id="RHEA:11553"/>
    </physiologicalReaction>
</comment>
<evidence type="ECO:0000256" key="1">
    <source>
        <dbReference type="ARBA" id="ARBA00004144"/>
    </source>
</evidence>
<feature type="transmembrane region" description="Helical" evidence="25">
    <location>
        <begin position="44"/>
        <end position="61"/>
    </location>
</feature>
<feature type="active site" evidence="23">
    <location>
        <position position="417"/>
    </location>
</feature>
<dbReference type="PROSITE" id="PS01174">
    <property type="entry name" value="LIPASE_GDXG_SER"/>
    <property type="match status" value="1"/>
</dbReference>
<comment type="catalytic activity">
    <reaction evidence="15">
        <text>1-O-hexadecyl-2-acetyl-sn-glycerol + H2O = 1-O-hexadecyl-sn-glycerol + acetate + H(+)</text>
        <dbReference type="Rhea" id="RHEA:38563"/>
        <dbReference type="ChEBI" id="CHEBI:15377"/>
        <dbReference type="ChEBI" id="CHEBI:15378"/>
        <dbReference type="ChEBI" id="CHEBI:30089"/>
        <dbReference type="ChEBI" id="CHEBI:34115"/>
        <dbReference type="ChEBI" id="CHEBI:75936"/>
    </reaction>
    <physiologicalReaction direction="left-to-right" evidence="15">
        <dbReference type="Rhea" id="RHEA:38564"/>
    </physiologicalReaction>
</comment>
<protein>
    <recommendedName>
        <fullName evidence="17">Neutral cholesterol ester hydrolase 1</fullName>
        <ecNumber evidence="16">3.1.1.71</ecNumber>
    </recommendedName>
    <alternativeName>
        <fullName evidence="18">Acetylalkylglycerol acetylhydrolase</fullName>
    </alternativeName>
    <alternativeName>
        <fullName evidence="19">Arylacetamide deacetylase-like 1</fullName>
    </alternativeName>
</protein>
<dbReference type="EMBL" id="JAINUF010000006">
    <property type="protein sequence ID" value="KAJ8357105.1"/>
    <property type="molecule type" value="Genomic_DNA"/>
</dbReference>
<feature type="active site" evidence="23 24">
    <location>
        <position position="230"/>
    </location>
</feature>
<evidence type="ECO:0000256" key="16">
    <source>
        <dbReference type="ARBA" id="ARBA00044060"/>
    </source>
</evidence>
<evidence type="ECO:0000256" key="8">
    <source>
        <dbReference type="ARBA" id="ARBA00022848"/>
    </source>
</evidence>
<evidence type="ECO:0000256" key="7">
    <source>
        <dbReference type="ARBA" id="ARBA00022824"/>
    </source>
</evidence>
<keyword evidence="6" id="KW-0378">Hydrolase</keyword>
<dbReference type="Pfam" id="PF07859">
    <property type="entry name" value="Abhydrolase_3"/>
    <property type="match status" value="2"/>
</dbReference>
<keyword evidence="28" id="KW-1185">Reference proteome</keyword>
<feature type="domain" description="Alpha/beta hydrolase fold-3" evidence="26">
    <location>
        <begin position="148"/>
        <end position="320"/>
    </location>
</feature>
<evidence type="ECO:0000256" key="21">
    <source>
        <dbReference type="ARBA" id="ARBA00048913"/>
    </source>
</evidence>
<evidence type="ECO:0000256" key="5">
    <source>
        <dbReference type="ARBA" id="ARBA00022692"/>
    </source>
</evidence>
<dbReference type="InterPro" id="IPR050300">
    <property type="entry name" value="GDXG_lipolytic_enzyme"/>
</dbReference>
<feature type="active site" evidence="23">
    <location>
        <position position="387"/>
    </location>
</feature>
<comment type="caution">
    <text evidence="27">The sequence shown here is derived from an EMBL/GenBank/DDBJ whole genome shotgun (WGS) entry which is preliminary data.</text>
</comment>
<dbReference type="GO" id="GO:0016042">
    <property type="term" value="P:lipid catabolic process"/>
    <property type="evidence" value="ECO:0007669"/>
    <property type="project" value="UniProtKB-KW"/>
</dbReference>
<evidence type="ECO:0000256" key="20">
    <source>
        <dbReference type="ARBA" id="ARBA00047653"/>
    </source>
</evidence>
<evidence type="ECO:0000256" key="24">
    <source>
        <dbReference type="PROSITE-ProRule" id="PRU10038"/>
    </source>
</evidence>
<evidence type="ECO:0000256" key="13">
    <source>
        <dbReference type="ARBA" id="ARBA00023136"/>
    </source>
</evidence>
<evidence type="ECO:0000256" key="19">
    <source>
        <dbReference type="ARBA" id="ARBA00044256"/>
    </source>
</evidence>
<keyword evidence="9" id="KW-0442">Lipid degradation</keyword>
<comment type="subcellular location">
    <subcellularLocation>
        <location evidence="2">Cell membrane</location>
        <topology evidence="2">Single-pass type II membrane protein</topology>
    </subcellularLocation>
    <subcellularLocation>
        <location evidence="1">Microsome</location>
    </subcellularLocation>
</comment>
<evidence type="ECO:0000256" key="18">
    <source>
        <dbReference type="ARBA" id="ARBA00044219"/>
    </source>
</evidence>
<dbReference type="InterPro" id="IPR033140">
    <property type="entry name" value="Lipase_GDXG_put_SER_AS"/>
</dbReference>
<name>A0A9Q1FF35_SYNKA</name>
<dbReference type="Proteomes" id="UP001152622">
    <property type="component" value="Chromosome 6"/>
</dbReference>
<evidence type="ECO:0000313" key="28">
    <source>
        <dbReference type="Proteomes" id="UP001152622"/>
    </source>
</evidence>
<dbReference type="PANTHER" id="PTHR48081:SF29">
    <property type="entry name" value="NEUTRAL CHOLESTEROL ESTER HYDROLASE 1"/>
    <property type="match status" value="1"/>
</dbReference>
<evidence type="ECO:0000313" key="27">
    <source>
        <dbReference type="EMBL" id="KAJ8357105.1"/>
    </source>
</evidence>
<evidence type="ECO:0000256" key="23">
    <source>
        <dbReference type="PIRSR" id="PIRSR037251-1"/>
    </source>
</evidence>
<keyword evidence="13 25" id="KW-0472">Membrane</keyword>
<evidence type="ECO:0000256" key="22">
    <source>
        <dbReference type="ARBA" id="ARBA00049214"/>
    </source>
</evidence>
<feature type="domain" description="Alpha/beta hydrolase fold-3" evidence="26">
    <location>
        <begin position="359"/>
        <end position="420"/>
    </location>
</feature>
<keyword evidence="14" id="KW-0325">Glycoprotein</keyword>
<feature type="non-terminal residue" evidence="27">
    <location>
        <position position="1"/>
    </location>
</feature>
<keyword evidence="12" id="KW-0443">Lipid metabolism</keyword>
<dbReference type="InterPro" id="IPR029058">
    <property type="entry name" value="AB_hydrolase_fold"/>
</dbReference>
<evidence type="ECO:0000256" key="11">
    <source>
        <dbReference type="ARBA" id="ARBA00022989"/>
    </source>
</evidence>
<sequence length="447" mass="49515">ERTTLHPHRCINNLITSATLCQFTQSSNRSCDCHCSRDSTMKGAFVLTVLLAAATAYYFYIPLPSTISEPWKLMLLGGVHRGIMNVGHLAESLGICPFSQVLNYALTFDKLSPMSNENLLVTDTTVGGVKAQVCQWTGGAVGELKRGVVFFHGGGWALGSAKKGSYNILCRKMAIDLKAVILSVDYRLAPEAHFPDQFEDAFQASKHFLHPEVLAQYSVDPERVGVSGDSAGGNLAAAVAQQVAMDSSISVKFKVQSLIYPVLQALDFNTPSYQQNHNVPVLSQRLMVWFWLEYLNVDHSFAHSVLTNNHTALDLNRVEPFRAKVDWTALLPPRFRKGYEPVVRAHGTPQIVEEVPGLLDVRAAPLLAEREVLARTPRAYVLTCEHDVLRDDGLMYGRRLEEAGVAVTSDHYEDGFHGCLTFAFWPTAFSVGNRSLTNYIAWLDQNL</sequence>
<proteinExistence type="inferred from homology"/>
<dbReference type="AlphaFoldDB" id="A0A9Q1FF35"/>
<dbReference type="InterPro" id="IPR017157">
    <property type="entry name" value="Arylacetamide_deacetylase"/>
</dbReference>
<dbReference type="PIRSF" id="PIRSF037251">
    <property type="entry name" value="Arylacetamide_deacetylase"/>
    <property type="match status" value="1"/>
</dbReference>
<keyword evidence="8" id="KW-0492">Microsome</keyword>
<reference evidence="27" key="1">
    <citation type="journal article" date="2023" name="Science">
        <title>Genome structures resolve the early diversification of teleost fishes.</title>
        <authorList>
            <person name="Parey E."/>
            <person name="Louis A."/>
            <person name="Montfort J."/>
            <person name="Bouchez O."/>
            <person name="Roques C."/>
            <person name="Iampietro C."/>
            <person name="Lluch J."/>
            <person name="Castinel A."/>
            <person name="Donnadieu C."/>
            <person name="Desvignes T."/>
            <person name="Floi Bucao C."/>
            <person name="Jouanno E."/>
            <person name="Wen M."/>
            <person name="Mejri S."/>
            <person name="Dirks R."/>
            <person name="Jansen H."/>
            <person name="Henkel C."/>
            <person name="Chen W.J."/>
            <person name="Zahm M."/>
            <person name="Cabau C."/>
            <person name="Klopp C."/>
            <person name="Thompson A.W."/>
            <person name="Robinson-Rechavi M."/>
            <person name="Braasch I."/>
            <person name="Lecointre G."/>
            <person name="Bobe J."/>
            <person name="Postlethwait J.H."/>
            <person name="Berthelot C."/>
            <person name="Roest Crollius H."/>
            <person name="Guiguen Y."/>
        </authorList>
    </citation>
    <scope>NUCLEOTIDE SEQUENCE</scope>
    <source>
        <strain evidence="27">WJC10195</strain>
    </source>
</reference>
<keyword evidence="11 25" id="KW-1133">Transmembrane helix</keyword>
<comment type="catalytic activity">
    <reaction evidence="21">
        <text>a cholesterol ester + H2O = cholesterol + a fatty acid + H(+)</text>
        <dbReference type="Rhea" id="RHEA:36403"/>
        <dbReference type="ChEBI" id="CHEBI:15377"/>
        <dbReference type="ChEBI" id="CHEBI:15378"/>
        <dbReference type="ChEBI" id="CHEBI:16113"/>
        <dbReference type="ChEBI" id="CHEBI:17002"/>
        <dbReference type="ChEBI" id="CHEBI:28868"/>
    </reaction>
    <physiologicalReaction direction="left-to-right" evidence="21">
        <dbReference type="Rhea" id="RHEA:36404"/>
    </physiologicalReaction>
</comment>
<evidence type="ECO:0000256" key="15">
    <source>
        <dbReference type="ARBA" id="ARBA00023406"/>
    </source>
</evidence>
<dbReference type="OrthoDB" id="408631at2759"/>
<evidence type="ECO:0000259" key="26">
    <source>
        <dbReference type="Pfam" id="PF07859"/>
    </source>
</evidence>
<organism evidence="27 28">
    <name type="scientific">Synaphobranchus kaupii</name>
    <name type="common">Kaup's arrowtooth eel</name>
    <dbReference type="NCBI Taxonomy" id="118154"/>
    <lineage>
        <taxon>Eukaryota</taxon>
        <taxon>Metazoa</taxon>
        <taxon>Chordata</taxon>
        <taxon>Craniata</taxon>
        <taxon>Vertebrata</taxon>
        <taxon>Euteleostomi</taxon>
        <taxon>Actinopterygii</taxon>
        <taxon>Neopterygii</taxon>
        <taxon>Teleostei</taxon>
        <taxon>Anguilliformes</taxon>
        <taxon>Synaphobranchidae</taxon>
        <taxon>Synaphobranchus</taxon>
    </lineage>
</organism>
<comment type="catalytic activity">
    <reaction evidence="20">
        <text>cholesteryl (9Z-octadecenoate) + H2O = cholesterol + (9Z)-octadecenoate + H(+)</text>
        <dbReference type="Rhea" id="RHEA:33875"/>
        <dbReference type="ChEBI" id="CHEBI:15377"/>
        <dbReference type="ChEBI" id="CHEBI:15378"/>
        <dbReference type="ChEBI" id="CHEBI:16113"/>
        <dbReference type="ChEBI" id="CHEBI:30823"/>
        <dbReference type="ChEBI" id="CHEBI:46898"/>
    </reaction>
    <physiologicalReaction direction="left-to-right" evidence="20">
        <dbReference type="Rhea" id="RHEA:33876"/>
    </physiologicalReaction>
</comment>
<evidence type="ECO:0000256" key="4">
    <source>
        <dbReference type="ARBA" id="ARBA00022475"/>
    </source>
</evidence>
<comment type="similarity">
    <text evidence="3">Belongs to the 'GDXG' lipolytic enzyme family.</text>
</comment>
<dbReference type="EC" id="3.1.1.71" evidence="16"/>
<keyword evidence="5 25" id="KW-0812">Transmembrane</keyword>
<dbReference type="PANTHER" id="PTHR48081">
    <property type="entry name" value="AB HYDROLASE SUPERFAMILY PROTEIN C4A8.06C"/>
    <property type="match status" value="1"/>
</dbReference>
<dbReference type="SUPFAM" id="SSF53474">
    <property type="entry name" value="alpha/beta-Hydrolases"/>
    <property type="match status" value="1"/>
</dbReference>
<evidence type="ECO:0000256" key="6">
    <source>
        <dbReference type="ARBA" id="ARBA00022801"/>
    </source>
</evidence>
<dbReference type="GO" id="GO:0047378">
    <property type="term" value="F:acetylalkylglycerol acetylhydrolase activity"/>
    <property type="evidence" value="ECO:0007669"/>
    <property type="project" value="UniProtKB-EC"/>
</dbReference>
<evidence type="ECO:0000256" key="2">
    <source>
        <dbReference type="ARBA" id="ARBA00004401"/>
    </source>
</evidence>
<evidence type="ECO:0000256" key="12">
    <source>
        <dbReference type="ARBA" id="ARBA00023098"/>
    </source>
</evidence>
<evidence type="ECO:0000256" key="3">
    <source>
        <dbReference type="ARBA" id="ARBA00010515"/>
    </source>
</evidence>
<keyword evidence="4" id="KW-1003">Cell membrane</keyword>
<evidence type="ECO:0000256" key="14">
    <source>
        <dbReference type="ARBA" id="ARBA00023180"/>
    </source>
</evidence>
<keyword evidence="7" id="KW-0256">Endoplasmic reticulum</keyword>
<evidence type="ECO:0000256" key="17">
    <source>
        <dbReference type="ARBA" id="ARBA00044162"/>
    </source>
</evidence>
<evidence type="ECO:0000256" key="25">
    <source>
        <dbReference type="SAM" id="Phobius"/>
    </source>
</evidence>
<dbReference type="GO" id="GO:0005886">
    <property type="term" value="C:plasma membrane"/>
    <property type="evidence" value="ECO:0007669"/>
    <property type="project" value="UniProtKB-SubCell"/>
</dbReference>
<evidence type="ECO:0000256" key="10">
    <source>
        <dbReference type="ARBA" id="ARBA00022968"/>
    </source>
</evidence>